<dbReference type="Pfam" id="PF10776">
    <property type="entry name" value="DUF2600"/>
    <property type="match status" value="1"/>
</dbReference>
<dbReference type="OrthoDB" id="2371262at2"/>
<dbReference type="RefSeq" id="WP_103080317.1">
    <property type="nucleotide sequence ID" value="NZ_CP021850.1"/>
</dbReference>
<gene>
    <name evidence="1" type="ORF">CDQ84_03365</name>
</gene>
<dbReference type="EMBL" id="NIOJ01000005">
    <property type="protein sequence ID" value="PNU00935.1"/>
    <property type="molecule type" value="Genomic_DNA"/>
</dbReference>
<evidence type="ECO:0000313" key="2">
    <source>
        <dbReference type="Proteomes" id="UP000236151"/>
    </source>
</evidence>
<dbReference type="AlphaFoldDB" id="A0A2K2FQ80"/>
<accession>A0A2K2FQ80</accession>
<dbReference type="InterPro" id="IPR019712">
    <property type="entry name" value="YtpB-like"/>
</dbReference>
<dbReference type="KEGG" id="cthd:CDO33_01015"/>
<evidence type="ECO:0008006" key="3">
    <source>
        <dbReference type="Google" id="ProtNLM"/>
    </source>
</evidence>
<organism evidence="1 2">
    <name type="scientific">Clostridium thermosuccinogenes</name>
    <dbReference type="NCBI Taxonomy" id="84032"/>
    <lineage>
        <taxon>Bacteria</taxon>
        <taxon>Bacillati</taxon>
        <taxon>Bacillota</taxon>
        <taxon>Clostridia</taxon>
        <taxon>Eubacteriales</taxon>
        <taxon>Clostridiaceae</taxon>
        <taxon>Clostridium</taxon>
    </lineage>
</organism>
<comment type="caution">
    <text evidence="1">The sequence shown here is derived from an EMBL/GenBank/DDBJ whole genome shotgun (WGS) entry which is preliminary data.</text>
</comment>
<evidence type="ECO:0000313" key="1">
    <source>
        <dbReference type="EMBL" id="PNU00935.1"/>
    </source>
</evidence>
<protein>
    <recommendedName>
        <fullName evidence="3">Tetraprenyl-beta-curcumene synthase</fullName>
    </recommendedName>
</protein>
<reference evidence="1 2" key="1">
    <citation type="submission" date="2017-06" db="EMBL/GenBank/DDBJ databases">
        <title>Investigating the central metabolism of Clostridium thermosuccinogenes.</title>
        <authorList>
            <person name="Koendjbiharie J.G."/>
            <person name="van Kranenburg R."/>
        </authorList>
    </citation>
    <scope>NUCLEOTIDE SEQUENCE [LARGE SCALE GENOMIC DNA]</scope>
    <source>
        <strain evidence="1 2">DSM 5806</strain>
    </source>
</reference>
<proteinExistence type="predicted"/>
<keyword evidence="2" id="KW-1185">Reference proteome</keyword>
<sequence>MNLIKSFVGKAFPIVDGELEHWKEVCGKAEDDELKKQALASIEMKRFHALGGSVYALYPGTDLENTVKFITALQTISDYLDNLCDRAGVSDEAAFRQLHISMLDAVDPYRDKSDYYLYYPCKKDGGYLEALVDMCRIQVLTLPSHSIILEKMKKYICLYSEMQSLKHIKPDVREKRLSSWAEGLLKEYPGIYWWEFAAAAGSTLYVFLLYAIASDPHLSPDEIDLLEKAYFPWVCGLHILLDYYIDAREDIETGDLNFTSFYESPLQMEERLSLFIGECLELCSQLKYPKFHTTIIKGLLAMYLSDPKARTEGIRRTTRTLLKKGGYGAVLYHRICRMLRHAGKI</sequence>
<dbReference type="Proteomes" id="UP000236151">
    <property type="component" value="Unassembled WGS sequence"/>
</dbReference>
<name>A0A2K2FQ80_9CLOT</name>